<reference evidence="2 3" key="1">
    <citation type="journal article" date="2023" name="G3 (Bethesda)">
        <title>A chromosome-length genome assembly and annotation of blackberry (Rubus argutus, cv. 'Hillquist').</title>
        <authorList>
            <person name="Bruna T."/>
            <person name="Aryal R."/>
            <person name="Dudchenko O."/>
            <person name="Sargent D.J."/>
            <person name="Mead D."/>
            <person name="Buti M."/>
            <person name="Cavallini A."/>
            <person name="Hytonen T."/>
            <person name="Andres J."/>
            <person name="Pham M."/>
            <person name="Weisz D."/>
            <person name="Mascagni F."/>
            <person name="Usai G."/>
            <person name="Natali L."/>
            <person name="Bassil N."/>
            <person name="Fernandez G.E."/>
            <person name="Lomsadze A."/>
            <person name="Armour M."/>
            <person name="Olukolu B."/>
            <person name="Poorten T."/>
            <person name="Britton C."/>
            <person name="Davik J."/>
            <person name="Ashrafi H."/>
            <person name="Aiden E.L."/>
            <person name="Borodovsky M."/>
            <person name="Worthington M."/>
        </authorList>
    </citation>
    <scope>NUCLEOTIDE SEQUENCE [LARGE SCALE GENOMIC DNA]</scope>
    <source>
        <strain evidence="2">PI 553951</strain>
    </source>
</reference>
<organism evidence="2 3">
    <name type="scientific">Rubus argutus</name>
    <name type="common">Southern blackberry</name>
    <dbReference type="NCBI Taxonomy" id="59490"/>
    <lineage>
        <taxon>Eukaryota</taxon>
        <taxon>Viridiplantae</taxon>
        <taxon>Streptophyta</taxon>
        <taxon>Embryophyta</taxon>
        <taxon>Tracheophyta</taxon>
        <taxon>Spermatophyta</taxon>
        <taxon>Magnoliopsida</taxon>
        <taxon>eudicotyledons</taxon>
        <taxon>Gunneridae</taxon>
        <taxon>Pentapetalae</taxon>
        <taxon>rosids</taxon>
        <taxon>fabids</taxon>
        <taxon>Rosales</taxon>
        <taxon>Rosaceae</taxon>
        <taxon>Rosoideae</taxon>
        <taxon>Rosoideae incertae sedis</taxon>
        <taxon>Rubus</taxon>
    </lineage>
</organism>
<feature type="region of interest" description="Disordered" evidence="1">
    <location>
        <begin position="1"/>
        <end position="102"/>
    </location>
</feature>
<evidence type="ECO:0000313" key="3">
    <source>
        <dbReference type="Proteomes" id="UP001457282"/>
    </source>
</evidence>
<feature type="compositionally biased region" description="Polar residues" evidence="1">
    <location>
        <begin position="1"/>
        <end position="26"/>
    </location>
</feature>
<proteinExistence type="predicted"/>
<sequence>MFRRFLTTSLSRTNPSFPSQPKTYSPPNSPIPSPQRAPLQTLTSHCPPQPRDSSRKCPTPGGPAPFRYPPSTKPTAPSFSELSRRLWAPPSAPSRSGPPQAP</sequence>
<dbReference type="Proteomes" id="UP001457282">
    <property type="component" value="Unassembled WGS sequence"/>
</dbReference>
<gene>
    <name evidence="2" type="ORF">M0R45_020708</name>
</gene>
<comment type="caution">
    <text evidence="2">The sequence shown here is derived from an EMBL/GenBank/DDBJ whole genome shotgun (WGS) entry which is preliminary data.</text>
</comment>
<protein>
    <submittedName>
        <fullName evidence="2">Uncharacterized protein</fullName>
    </submittedName>
</protein>
<accession>A0AAW1X979</accession>
<dbReference type="EMBL" id="JBEDUW010000004">
    <property type="protein sequence ID" value="KAK9933511.1"/>
    <property type="molecule type" value="Genomic_DNA"/>
</dbReference>
<dbReference type="AlphaFoldDB" id="A0AAW1X979"/>
<keyword evidence="3" id="KW-1185">Reference proteome</keyword>
<evidence type="ECO:0000313" key="2">
    <source>
        <dbReference type="EMBL" id="KAK9933511.1"/>
    </source>
</evidence>
<name>A0AAW1X979_RUBAR</name>
<feature type="compositionally biased region" description="Low complexity" evidence="1">
    <location>
        <begin position="93"/>
        <end position="102"/>
    </location>
</feature>
<evidence type="ECO:0000256" key="1">
    <source>
        <dbReference type="SAM" id="MobiDB-lite"/>
    </source>
</evidence>
<feature type="compositionally biased region" description="Pro residues" evidence="1">
    <location>
        <begin position="60"/>
        <end position="72"/>
    </location>
</feature>